<accession>A0A3M7PL71</accession>
<evidence type="ECO:0000313" key="2">
    <source>
        <dbReference type="Proteomes" id="UP000276133"/>
    </source>
</evidence>
<comment type="caution">
    <text evidence="1">The sequence shown here is derived from an EMBL/GenBank/DDBJ whole genome shotgun (WGS) entry which is preliminary data.</text>
</comment>
<dbReference type="AlphaFoldDB" id="A0A3M7PL71"/>
<organism evidence="1 2">
    <name type="scientific">Brachionus plicatilis</name>
    <name type="common">Marine rotifer</name>
    <name type="synonym">Brachionus muelleri</name>
    <dbReference type="NCBI Taxonomy" id="10195"/>
    <lineage>
        <taxon>Eukaryota</taxon>
        <taxon>Metazoa</taxon>
        <taxon>Spiralia</taxon>
        <taxon>Gnathifera</taxon>
        <taxon>Rotifera</taxon>
        <taxon>Eurotatoria</taxon>
        <taxon>Monogononta</taxon>
        <taxon>Pseudotrocha</taxon>
        <taxon>Ploima</taxon>
        <taxon>Brachionidae</taxon>
        <taxon>Brachionus</taxon>
    </lineage>
</organism>
<sequence length="85" mass="10053">MLFYIPNLIFQFISNKNLSLKNFSLIVWSLNHSKAGSFSCICNSKIVNYGIFNFLNLRKEHCYKFLTCYISKRFLKWFVVLALTV</sequence>
<evidence type="ECO:0000313" key="1">
    <source>
        <dbReference type="EMBL" id="RMZ99470.1"/>
    </source>
</evidence>
<dbReference type="Proteomes" id="UP000276133">
    <property type="component" value="Unassembled WGS sequence"/>
</dbReference>
<name>A0A3M7PL71_BRAPC</name>
<dbReference type="EMBL" id="REGN01010209">
    <property type="protein sequence ID" value="RMZ99470.1"/>
    <property type="molecule type" value="Genomic_DNA"/>
</dbReference>
<gene>
    <name evidence="1" type="ORF">BpHYR1_015093</name>
</gene>
<reference evidence="1 2" key="1">
    <citation type="journal article" date="2018" name="Sci. Rep.">
        <title>Genomic signatures of local adaptation to the degree of environmental predictability in rotifers.</title>
        <authorList>
            <person name="Franch-Gras L."/>
            <person name="Hahn C."/>
            <person name="Garcia-Roger E.M."/>
            <person name="Carmona M.J."/>
            <person name="Serra M."/>
            <person name="Gomez A."/>
        </authorList>
    </citation>
    <scope>NUCLEOTIDE SEQUENCE [LARGE SCALE GENOMIC DNA]</scope>
    <source>
        <strain evidence="1">HYR1</strain>
    </source>
</reference>
<proteinExistence type="predicted"/>
<protein>
    <submittedName>
        <fullName evidence="1">Uncharacterized protein</fullName>
    </submittedName>
</protein>
<keyword evidence="2" id="KW-1185">Reference proteome</keyword>